<evidence type="ECO:0000313" key="10">
    <source>
        <dbReference type="EMBL" id="EHI75074.1"/>
    </source>
</evidence>
<evidence type="ECO:0000256" key="5">
    <source>
        <dbReference type="ARBA" id="ARBA00022801"/>
    </source>
</evidence>
<dbReference type="PANTHER" id="PTHR11733">
    <property type="entry name" value="ZINC METALLOPROTEASE FAMILY M13 NEPRILYSIN-RELATED"/>
    <property type="match status" value="1"/>
</dbReference>
<keyword evidence="11" id="KW-1185">Reference proteome</keyword>
<dbReference type="RefSeq" id="WP_004229095.1">
    <property type="nucleotide sequence ID" value="NZ_AEUV02000002.1"/>
</dbReference>
<dbReference type="GO" id="GO:0005886">
    <property type="term" value="C:plasma membrane"/>
    <property type="evidence" value="ECO:0007669"/>
    <property type="project" value="TreeGrafter"/>
</dbReference>
<dbReference type="GO" id="GO:0046872">
    <property type="term" value="F:metal ion binding"/>
    <property type="evidence" value="ECO:0007669"/>
    <property type="project" value="UniProtKB-KW"/>
</dbReference>
<dbReference type="Gene3D" id="1.10.1380.10">
    <property type="entry name" value="Neutral endopeptidase , domain2"/>
    <property type="match status" value="1"/>
</dbReference>
<dbReference type="GO" id="GO:0004222">
    <property type="term" value="F:metalloendopeptidase activity"/>
    <property type="evidence" value="ECO:0007669"/>
    <property type="project" value="InterPro"/>
</dbReference>
<dbReference type="OrthoDB" id="9775677at2"/>
<evidence type="ECO:0000259" key="8">
    <source>
        <dbReference type="Pfam" id="PF01431"/>
    </source>
</evidence>
<accession>G5JSN6</accession>
<keyword evidence="5" id="KW-0378">Hydrolase</keyword>
<dbReference type="PRINTS" id="PR00786">
    <property type="entry name" value="NEPRILYSIN"/>
</dbReference>
<dbReference type="SUPFAM" id="SSF55486">
    <property type="entry name" value="Metalloproteases ('zincins'), catalytic domain"/>
    <property type="match status" value="1"/>
</dbReference>
<dbReference type="InterPro" id="IPR024079">
    <property type="entry name" value="MetalloPept_cat_dom_sf"/>
</dbReference>
<dbReference type="STRING" id="873449.STRCR_0934"/>
<proteinExistence type="inferred from homology"/>
<dbReference type="AlphaFoldDB" id="G5JSN6"/>
<keyword evidence="3" id="KW-0645">Protease</keyword>
<comment type="cofactor">
    <cofactor evidence="1">
        <name>Zn(2+)</name>
        <dbReference type="ChEBI" id="CHEBI:29105"/>
    </cofactor>
</comment>
<keyword evidence="7" id="KW-0482">Metalloprotease</keyword>
<evidence type="ECO:0000256" key="1">
    <source>
        <dbReference type="ARBA" id="ARBA00001947"/>
    </source>
</evidence>
<sequence length="682" mass="77488">MKKAKTQTKKKMKRRTKRVLWGTGAVLILALAGGGYYAYKNFIPHKVSFDKNARAQSNFFQYINKDYLAKTKIPKDRATQGVTDELQDKADKQLMSDLDELAAKKKSTKVDGMNVVIDYYSMATDSKARSKNGTKPAKKYLKQLDDLDSLSQLNQSYKDLTMEGIVLPVNISLVPQDTDTSRYILSYSETGGILPDTSTYKDKNQSQQYFRAYKEAATAVMKDMGYSKSESEKMVEQTISLDKKMAKYRMSAEDASDQTKIYHEVSSNQLKSYSKDLDLMGLGSNLVGHSVDKVDVTNPKYFKALSKFMNQKNFKEVKSWSLVQNAMNMTNYLDHSTQKDAGKYQTMMTGQSQLPSQKKLAYNLVSQSFSDSLGVYYGQEHFGQNAKNDATKMVKKITKTYKERLENNSWLSQATKDKAIEKLDSMTYNIGYSDYVEKDFYQNISIDKSKSLLDNDMAITKKWMSYQFSKFDQPVNKQVGGVSSFVVNAFYDPTNNSINLDAAILQDPFYSKKNSDEDNYGGIGIVIGHEISHAFDSNGANYDKNGNHKNWWTKADHRAFDKKTNTLIQQWDGLEYAGVKVNAKQTVTENAADLSGANVALQALKEQDSSPNLKAFFKSYAISFREVGYVQYYKSVIPTDVHAPAELRVNQIVKNIDDFYKAYDIKKGDKMYMDKKDRLTIW</sequence>
<evidence type="ECO:0000256" key="3">
    <source>
        <dbReference type="ARBA" id="ARBA00022670"/>
    </source>
</evidence>
<dbReference type="CDD" id="cd08662">
    <property type="entry name" value="M13"/>
    <property type="match status" value="1"/>
</dbReference>
<evidence type="ECO:0008006" key="12">
    <source>
        <dbReference type="Google" id="ProtNLM"/>
    </source>
</evidence>
<feature type="domain" description="Peptidase M13 C-terminal" evidence="8">
    <location>
        <begin position="488"/>
        <end position="678"/>
    </location>
</feature>
<evidence type="ECO:0000256" key="6">
    <source>
        <dbReference type="ARBA" id="ARBA00022833"/>
    </source>
</evidence>
<evidence type="ECO:0000256" key="2">
    <source>
        <dbReference type="ARBA" id="ARBA00007357"/>
    </source>
</evidence>
<dbReference type="InterPro" id="IPR008753">
    <property type="entry name" value="Peptidase_M13_N"/>
</dbReference>
<dbReference type="eggNOG" id="COG3590">
    <property type="taxonomic scope" value="Bacteria"/>
</dbReference>
<dbReference type="InterPro" id="IPR000718">
    <property type="entry name" value="Peptidase_M13"/>
</dbReference>
<comment type="caution">
    <text evidence="10">The sequence shown here is derived from an EMBL/GenBank/DDBJ whole genome shotgun (WGS) entry which is preliminary data.</text>
</comment>
<protein>
    <recommendedName>
        <fullName evidence="12">Endopeptidase O</fullName>
    </recommendedName>
</protein>
<dbReference type="Pfam" id="PF01431">
    <property type="entry name" value="Peptidase_M13"/>
    <property type="match status" value="1"/>
</dbReference>
<dbReference type="Gene3D" id="3.40.390.10">
    <property type="entry name" value="Collagenase (Catalytic Domain)"/>
    <property type="match status" value="1"/>
</dbReference>
<evidence type="ECO:0000313" key="11">
    <source>
        <dbReference type="Proteomes" id="UP000004322"/>
    </source>
</evidence>
<reference evidence="10" key="1">
    <citation type="submission" date="2011-07" db="EMBL/GenBank/DDBJ databases">
        <authorList>
            <person name="Stanhope M.J."/>
            <person name="Durkin A.S."/>
            <person name="Hostetler J."/>
            <person name="Kim M."/>
            <person name="Radune D."/>
            <person name="Singh I."/>
            <person name="Town C.D."/>
        </authorList>
    </citation>
    <scope>NUCLEOTIDE SEQUENCE [LARGE SCALE GENOMIC DNA]</scope>
    <source>
        <strain evidence="10">HS-6</strain>
    </source>
</reference>
<feature type="domain" description="Peptidase M13 N-terminal" evidence="9">
    <location>
        <begin position="56"/>
        <end position="432"/>
    </location>
</feature>
<gene>
    <name evidence="10" type="ORF">STRCR_0934</name>
</gene>
<dbReference type="InterPro" id="IPR042089">
    <property type="entry name" value="Peptidase_M13_dom_2"/>
</dbReference>
<name>G5JSN6_STRCG</name>
<dbReference type="InterPro" id="IPR018497">
    <property type="entry name" value="Peptidase_M13_C"/>
</dbReference>
<dbReference type="PROSITE" id="PS51885">
    <property type="entry name" value="NEPRILYSIN"/>
    <property type="match status" value="1"/>
</dbReference>
<evidence type="ECO:0000256" key="4">
    <source>
        <dbReference type="ARBA" id="ARBA00022723"/>
    </source>
</evidence>
<dbReference type="GO" id="GO:0016485">
    <property type="term" value="P:protein processing"/>
    <property type="evidence" value="ECO:0007669"/>
    <property type="project" value="TreeGrafter"/>
</dbReference>
<keyword evidence="6" id="KW-0862">Zinc</keyword>
<organism evidence="10 11">
    <name type="scientific">Streptococcus criceti HS-6</name>
    <dbReference type="NCBI Taxonomy" id="873449"/>
    <lineage>
        <taxon>Bacteria</taxon>
        <taxon>Bacillati</taxon>
        <taxon>Bacillota</taxon>
        <taxon>Bacilli</taxon>
        <taxon>Lactobacillales</taxon>
        <taxon>Streptococcaceae</taxon>
        <taxon>Streptococcus</taxon>
    </lineage>
</organism>
<evidence type="ECO:0000259" key="9">
    <source>
        <dbReference type="Pfam" id="PF05649"/>
    </source>
</evidence>
<dbReference type="EMBL" id="AEUV02000002">
    <property type="protein sequence ID" value="EHI75074.1"/>
    <property type="molecule type" value="Genomic_DNA"/>
</dbReference>
<dbReference type="PANTHER" id="PTHR11733:SF167">
    <property type="entry name" value="FI17812P1-RELATED"/>
    <property type="match status" value="1"/>
</dbReference>
<keyword evidence="4" id="KW-0479">Metal-binding</keyword>
<evidence type="ECO:0000256" key="7">
    <source>
        <dbReference type="ARBA" id="ARBA00023049"/>
    </source>
</evidence>
<dbReference type="Proteomes" id="UP000004322">
    <property type="component" value="Unassembled WGS sequence"/>
</dbReference>
<comment type="similarity">
    <text evidence="2">Belongs to the peptidase M13 family.</text>
</comment>
<dbReference type="Pfam" id="PF05649">
    <property type="entry name" value="Peptidase_M13_N"/>
    <property type="match status" value="1"/>
</dbReference>